<dbReference type="PANTHER" id="PTHR23427:SF2">
    <property type="entry name" value="SURFEIT LOCUS PROTEIN 1"/>
    <property type="match status" value="1"/>
</dbReference>
<feature type="compositionally biased region" description="Basic and acidic residues" evidence="7">
    <location>
        <begin position="238"/>
        <end position="247"/>
    </location>
</feature>
<dbReference type="InterPro" id="IPR002994">
    <property type="entry name" value="Surf1/Shy1"/>
</dbReference>
<evidence type="ECO:0000256" key="3">
    <source>
        <dbReference type="ARBA" id="ARBA00022692"/>
    </source>
</evidence>
<keyword evidence="5 6" id="KW-0472">Membrane</keyword>
<comment type="subcellular location">
    <subcellularLocation>
        <location evidence="6">Cell membrane</location>
        <topology evidence="6">Multi-pass membrane protein</topology>
    </subcellularLocation>
    <subcellularLocation>
        <location evidence="1">Membrane</location>
    </subcellularLocation>
</comment>
<dbReference type="EMBL" id="FNKK01000002">
    <property type="protein sequence ID" value="SDQ91617.1"/>
    <property type="molecule type" value="Genomic_DNA"/>
</dbReference>
<dbReference type="Pfam" id="PF02104">
    <property type="entry name" value="SURF1"/>
    <property type="match status" value="1"/>
</dbReference>
<dbReference type="InterPro" id="IPR045214">
    <property type="entry name" value="Surf1/Surf4"/>
</dbReference>
<protein>
    <recommendedName>
        <fullName evidence="6">SURF1-like protein</fullName>
    </recommendedName>
</protein>
<dbReference type="PROSITE" id="PS50895">
    <property type="entry name" value="SURF1"/>
    <property type="match status" value="1"/>
</dbReference>
<evidence type="ECO:0000256" key="4">
    <source>
        <dbReference type="ARBA" id="ARBA00022989"/>
    </source>
</evidence>
<feature type="region of interest" description="Disordered" evidence="7">
    <location>
        <begin position="238"/>
        <end position="266"/>
    </location>
</feature>
<keyword evidence="3 6" id="KW-0812">Transmembrane</keyword>
<evidence type="ECO:0000256" key="2">
    <source>
        <dbReference type="ARBA" id="ARBA00007165"/>
    </source>
</evidence>
<feature type="compositionally biased region" description="Polar residues" evidence="7">
    <location>
        <begin position="248"/>
        <end position="266"/>
    </location>
</feature>
<dbReference type="AlphaFoldDB" id="A0A1H1ES94"/>
<keyword evidence="9" id="KW-1185">Reference proteome</keyword>
<proteinExistence type="inferred from homology"/>
<sequence length="266" mass="28930">MLRTVFTPRMVALHLVTIAVLVAFVFLGRWQLGVFEDSGRPHATTDPAPVAVQTLTEPGKHMTTDKAGRRVTATGTFDADKQLLVAGRDDGFWLLTPLDLGDGTAVPIVRGWVASPSDPAVAAVPEGQVTVTGRLQHSEQIDGTPRKSRDLPQGQVETVSTAELINLWRGTRLRDGYVVAIDQTPPPAVAPKPVPVAAPTERGAFNWRNLAYALQWWAFAGFAVFMWFHLVRDAIRGRGKKEGDDTPRQPSSQAADTVAQPESNPR</sequence>
<comment type="similarity">
    <text evidence="2 6">Belongs to the SURF1 family.</text>
</comment>
<evidence type="ECO:0000256" key="5">
    <source>
        <dbReference type="ARBA" id="ARBA00023136"/>
    </source>
</evidence>
<name>A0A1H1ES94_9ACTN</name>
<feature type="transmembrane region" description="Helical" evidence="6">
    <location>
        <begin position="12"/>
        <end position="32"/>
    </location>
</feature>
<dbReference type="CDD" id="cd06662">
    <property type="entry name" value="SURF1"/>
    <property type="match status" value="1"/>
</dbReference>
<organism evidence="8 9">
    <name type="scientific">Thermostaphylospora chromogena</name>
    <dbReference type="NCBI Taxonomy" id="35622"/>
    <lineage>
        <taxon>Bacteria</taxon>
        <taxon>Bacillati</taxon>
        <taxon>Actinomycetota</taxon>
        <taxon>Actinomycetes</taxon>
        <taxon>Streptosporangiales</taxon>
        <taxon>Thermomonosporaceae</taxon>
        <taxon>Thermostaphylospora</taxon>
    </lineage>
</organism>
<evidence type="ECO:0000313" key="8">
    <source>
        <dbReference type="EMBL" id="SDQ91617.1"/>
    </source>
</evidence>
<feature type="transmembrane region" description="Helical" evidence="6">
    <location>
        <begin position="210"/>
        <end position="231"/>
    </location>
</feature>
<dbReference type="STRING" id="35622.SAMN04489764_2609"/>
<dbReference type="Proteomes" id="UP000217103">
    <property type="component" value="Unassembled WGS sequence"/>
</dbReference>
<accession>A0A1H1ES94</accession>
<keyword evidence="6" id="KW-1003">Cell membrane</keyword>
<evidence type="ECO:0000256" key="7">
    <source>
        <dbReference type="SAM" id="MobiDB-lite"/>
    </source>
</evidence>
<dbReference type="GO" id="GO:0005886">
    <property type="term" value="C:plasma membrane"/>
    <property type="evidence" value="ECO:0007669"/>
    <property type="project" value="UniProtKB-SubCell"/>
</dbReference>
<dbReference type="PANTHER" id="PTHR23427">
    <property type="entry name" value="SURFEIT LOCUS PROTEIN"/>
    <property type="match status" value="1"/>
</dbReference>
<keyword evidence="4 6" id="KW-1133">Transmembrane helix</keyword>
<dbReference type="OrthoDB" id="9807214at2"/>
<gene>
    <name evidence="8" type="ORF">SAMN04489764_2609</name>
</gene>
<dbReference type="RefSeq" id="WP_093259268.1">
    <property type="nucleotide sequence ID" value="NZ_FNKK01000002.1"/>
</dbReference>
<evidence type="ECO:0000256" key="6">
    <source>
        <dbReference type="RuleBase" id="RU363076"/>
    </source>
</evidence>
<reference evidence="8 9" key="1">
    <citation type="submission" date="2016-10" db="EMBL/GenBank/DDBJ databases">
        <authorList>
            <person name="de Groot N.N."/>
        </authorList>
    </citation>
    <scope>NUCLEOTIDE SEQUENCE [LARGE SCALE GENOMIC DNA]</scope>
    <source>
        <strain evidence="8 9">DSM 43794</strain>
    </source>
</reference>
<evidence type="ECO:0000256" key="1">
    <source>
        <dbReference type="ARBA" id="ARBA00004370"/>
    </source>
</evidence>
<evidence type="ECO:0000313" key="9">
    <source>
        <dbReference type="Proteomes" id="UP000217103"/>
    </source>
</evidence>